<dbReference type="RefSeq" id="WP_192533743.1">
    <property type="nucleotide sequence ID" value="NZ_JACZHT010000002.1"/>
</dbReference>
<sequence>MRKTTRSAPGAPLPILALTTWFGAGASPVAPGTAGSLAALPCAALVVWLAGPVGLLIAAVVVTVVGIFAASAHVRHTGEDDPGRIVIDEVAGQWITLLAAPLNPVAYLTGFVLFRFFDILKPWPVRAIDRALKGGAGIMLDDVAAGLYALGCMVALSWLFPSYFAL</sequence>
<comment type="cofactor">
    <cofactor evidence="1">
        <name>Mg(2+)</name>
        <dbReference type="ChEBI" id="CHEBI:18420"/>
    </cofactor>
</comment>
<dbReference type="PANTHER" id="PTHR36305">
    <property type="entry name" value="PHOSPHATIDYLGLYCEROPHOSPHATASE A"/>
    <property type="match status" value="1"/>
</dbReference>
<keyword evidence="1 2" id="KW-0812">Transmembrane</keyword>
<evidence type="ECO:0000256" key="2">
    <source>
        <dbReference type="SAM" id="Phobius"/>
    </source>
</evidence>
<keyword evidence="1" id="KW-0443">Lipid metabolism</keyword>
<keyword evidence="1" id="KW-0442">Lipid degradation</keyword>
<dbReference type="EMBL" id="JACZHT010000002">
    <property type="protein sequence ID" value="MBE1236733.1"/>
    <property type="molecule type" value="Genomic_DNA"/>
</dbReference>
<dbReference type="CDD" id="cd06971">
    <property type="entry name" value="PgpA"/>
    <property type="match status" value="1"/>
</dbReference>
<gene>
    <name evidence="4" type="ORF">IHV25_03575</name>
</gene>
<dbReference type="InterPro" id="IPR026037">
    <property type="entry name" value="PgpA"/>
</dbReference>
<evidence type="ECO:0000313" key="5">
    <source>
        <dbReference type="Proteomes" id="UP000631034"/>
    </source>
</evidence>
<dbReference type="PIRSF" id="PIRSF006162">
    <property type="entry name" value="PgpA"/>
    <property type="match status" value="1"/>
</dbReference>
<feature type="transmembrane region" description="Helical" evidence="2">
    <location>
        <begin position="94"/>
        <end position="117"/>
    </location>
</feature>
<keyword evidence="1" id="KW-0479">Metal-binding</keyword>
<dbReference type="GO" id="GO:0005886">
    <property type="term" value="C:plasma membrane"/>
    <property type="evidence" value="ECO:0007669"/>
    <property type="project" value="UniProtKB-SubCell"/>
</dbReference>
<keyword evidence="1" id="KW-0378">Hydrolase</keyword>
<feature type="transmembrane region" description="Helical" evidence="2">
    <location>
        <begin position="49"/>
        <end position="74"/>
    </location>
</feature>
<keyword evidence="1" id="KW-0997">Cell inner membrane</keyword>
<feature type="domain" description="YutG/PgpA" evidence="3">
    <location>
        <begin position="18"/>
        <end position="156"/>
    </location>
</feature>
<comment type="caution">
    <text evidence="4">The sequence shown here is derived from an EMBL/GenBank/DDBJ whole genome shotgun (WGS) entry which is preliminary data.</text>
</comment>
<dbReference type="PANTHER" id="PTHR36305:SF1">
    <property type="entry name" value="PHOSPHATIDYLGLYCEROPHOSPHATASE A"/>
    <property type="match status" value="1"/>
</dbReference>
<evidence type="ECO:0000313" key="4">
    <source>
        <dbReference type="EMBL" id="MBE1236733.1"/>
    </source>
</evidence>
<proteinExistence type="predicted"/>
<dbReference type="GO" id="GO:0046872">
    <property type="term" value="F:metal ion binding"/>
    <property type="evidence" value="ECO:0007669"/>
    <property type="project" value="UniProtKB-KW"/>
</dbReference>
<name>A0A8J6YLE9_9PROT</name>
<evidence type="ECO:0000256" key="1">
    <source>
        <dbReference type="PIRNR" id="PIRNR006162"/>
    </source>
</evidence>
<dbReference type="SUPFAM" id="SSF101307">
    <property type="entry name" value="YutG-like"/>
    <property type="match status" value="1"/>
</dbReference>
<keyword evidence="1" id="KW-0595">Phospholipid degradation</keyword>
<keyword evidence="1" id="KW-0460">Magnesium</keyword>
<evidence type="ECO:0000259" key="3">
    <source>
        <dbReference type="Pfam" id="PF04608"/>
    </source>
</evidence>
<dbReference type="Pfam" id="PF04608">
    <property type="entry name" value="PgpA"/>
    <property type="match status" value="1"/>
</dbReference>
<dbReference type="GO" id="GO:0009395">
    <property type="term" value="P:phospholipid catabolic process"/>
    <property type="evidence" value="ECO:0007669"/>
    <property type="project" value="UniProtKB-KW"/>
</dbReference>
<feature type="transmembrane region" description="Helical" evidence="2">
    <location>
        <begin position="145"/>
        <end position="165"/>
    </location>
</feature>
<comment type="function">
    <text evidence="1">Lipid phosphatase which dephosphorylates phosphatidylglycerophosphate (PGP) to phosphatidylglycerol (PG).</text>
</comment>
<keyword evidence="2" id="KW-1133">Transmembrane helix</keyword>
<protein>
    <recommendedName>
        <fullName evidence="1">Phosphatidylglycerophosphatase A</fullName>
        <ecNumber evidence="1">3.1.3.27</ecNumber>
    </recommendedName>
    <alternativeName>
        <fullName evidence="1">Phosphatidylglycerolphosphate phosphatase A</fullName>
    </alternativeName>
</protein>
<dbReference type="InterPro" id="IPR036681">
    <property type="entry name" value="PgpA-like_sf"/>
</dbReference>
<dbReference type="UniPathway" id="UPA00084">
    <property type="reaction ID" value="UER00504"/>
</dbReference>
<keyword evidence="1" id="KW-1003">Cell membrane</keyword>
<dbReference type="GO" id="GO:0006655">
    <property type="term" value="P:phosphatidylglycerol biosynthetic process"/>
    <property type="evidence" value="ECO:0007669"/>
    <property type="project" value="UniProtKB-UniPathway"/>
</dbReference>
<comment type="catalytic activity">
    <reaction evidence="1">
        <text>a 1,2-diacyl-sn-glycero-3-phospho-(1'-sn-glycero-3'-phosphate) + H2O = a 1,2-diacyl-sn-glycero-3-phospho-(1'-sn-glycerol) + phosphate</text>
        <dbReference type="Rhea" id="RHEA:33751"/>
        <dbReference type="ChEBI" id="CHEBI:15377"/>
        <dbReference type="ChEBI" id="CHEBI:43474"/>
        <dbReference type="ChEBI" id="CHEBI:60110"/>
        <dbReference type="ChEBI" id="CHEBI:64716"/>
        <dbReference type="EC" id="3.1.3.27"/>
    </reaction>
</comment>
<dbReference type="InterPro" id="IPR007686">
    <property type="entry name" value="YutG/PgpA"/>
</dbReference>
<dbReference type="EC" id="3.1.3.27" evidence="1"/>
<comment type="subcellular location">
    <subcellularLocation>
        <location evidence="1">Cell inner membrane</location>
        <topology evidence="1">Multi-pass membrane protein</topology>
    </subcellularLocation>
</comment>
<keyword evidence="1" id="KW-1208">Phospholipid metabolism</keyword>
<keyword evidence="1 2" id="KW-0472">Membrane</keyword>
<dbReference type="GO" id="GO:0008962">
    <property type="term" value="F:phosphatidylglycerophosphatase activity"/>
    <property type="evidence" value="ECO:0007669"/>
    <property type="project" value="UniProtKB-EC"/>
</dbReference>
<organism evidence="4 5">
    <name type="scientific">Phaeovibrio sulfidiphilus</name>
    <dbReference type="NCBI Taxonomy" id="1220600"/>
    <lineage>
        <taxon>Bacteria</taxon>
        <taxon>Pseudomonadati</taxon>
        <taxon>Pseudomonadota</taxon>
        <taxon>Alphaproteobacteria</taxon>
        <taxon>Rhodospirillales</taxon>
        <taxon>Rhodospirillaceae</taxon>
        <taxon>Phaeovibrio</taxon>
    </lineage>
</organism>
<dbReference type="AlphaFoldDB" id="A0A8J6YLE9"/>
<dbReference type="Proteomes" id="UP000631034">
    <property type="component" value="Unassembled WGS sequence"/>
</dbReference>
<accession>A0A8J6YLE9</accession>
<reference evidence="4" key="1">
    <citation type="submission" date="2020-10" db="EMBL/GenBank/DDBJ databases">
        <title>Genome sequence of the unusual species of purple photosynthetic bacteria, Phaeovibrio sulfidiphilus DSM 23193, type strain.</title>
        <authorList>
            <person name="Kyndt J.A."/>
            <person name="Meyer T.E."/>
        </authorList>
    </citation>
    <scope>NUCLEOTIDE SEQUENCE</scope>
    <source>
        <strain evidence="4">DSM 23193</strain>
    </source>
</reference>
<comment type="pathway">
    <text evidence="1">Phospholipid metabolism; phosphatidylglycerol biosynthesis; phosphatidylglycerol from CDP-diacylglycerol: step 2/2.</text>
</comment>
<keyword evidence="5" id="KW-1185">Reference proteome</keyword>